<protein>
    <submittedName>
        <fullName evidence="4">Nitroreductase</fullName>
    </submittedName>
</protein>
<dbReference type="SUPFAM" id="SSF55469">
    <property type="entry name" value="FMN-dependent nitroreductase-like"/>
    <property type="match status" value="1"/>
</dbReference>
<dbReference type="PANTHER" id="PTHR43673">
    <property type="entry name" value="NAD(P)H NITROREDUCTASE YDGI-RELATED"/>
    <property type="match status" value="1"/>
</dbReference>
<evidence type="ECO:0000256" key="1">
    <source>
        <dbReference type="ARBA" id="ARBA00007118"/>
    </source>
</evidence>
<feature type="non-terminal residue" evidence="4">
    <location>
        <position position="126"/>
    </location>
</feature>
<dbReference type="Pfam" id="PF00881">
    <property type="entry name" value="Nitroreductase"/>
    <property type="match status" value="1"/>
</dbReference>
<name>A0A7C0X8U1_UNCW3</name>
<feature type="domain" description="Nitroreductase" evidence="3">
    <location>
        <begin position="7"/>
        <end position="79"/>
    </location>
</feature>
<dbReference type="EMBL" id="DRBW01000067">
    <property type="protein sequence ID" value="HDM89921.1"/>
    <property type="molecule type" value="Genomic_DNA"/>
</dbReference>
<gene>
    <name evidence="4" type="ORF">ENG67_01795</name>
</gene>
<dbReference type="GO" id="GO:0016491">
    <property type="term" value="F:oxidoreductase activity"/>
    <property type="evidence" value="ECO:0007669"/>
    <property type="project" value="UniProtKB-KW"/>
</dbReference>
<comment type="similarity">
    <text evidence="1">Belongs to the nitroreductase family.</text>
</comment>
<evidence type="ECO:0000256" key="2">
    <source>
        <dbReference type="ARBA" id="ARBA00023002"/>
    </source>
</evidence>
<accession>A0A7C0X8U1</accession>
<dbReference type="AlphaFoldDB" id="A0A7C0X8U1"/>
<dbReference type="Gene3D" id="3.40.109.10">
    <property type="entry name" value="NADH Oxidase"/>
    <property type="match status" value="1"/>
</dbReference>
<reference evidence="4" key="1">
    <citation type="journal article" date="2020" name="mSystems">
        <title>Genome- and Community-Level Interaction Insights into Carbon Utilization and Element Cycling Functions of Hydrothermarchaeota in Hydrothermal Sediment.</title>
        <authorList>
            <person name="Zhou Z."/>
            <person name="Liu Y."/>
            <person name="Xu W."/>
            <person name="Pan J."/>
            <person name="Luo Z.H."/>
            <person name="Li M."/>
        </authorList>
    </citation>
    <scope>NUCLEOTIDE SEQUENCE [LARGE SCALE GENOMIC DNA]</scope>
    <source>
        <strain evidence="4">HyVt-237</strain>
    </source>
</reference>
<dbReference type="Proteomes" id="UP000885931">
    <property type="component" value="Unassembled WGS sequence"/>
</dbReference>
<comment type="caution">
    <text evidence="4">The sequence shown here is derived from an EMBL/GenBank/DDBJ whole genome shotgun (WGS) entry which is preliminary data.</text>
</comment>
<keyword evidence="2" id="KW-0560">Oxidoreductase</keyword>
<proteinExistence type="inferred from homology"/>
<dbReference type="PANTHER" id="PTHR43673:SF10">
    <property type="entry name" value="NADH DEHYDROGENASE_NAD(P)H NITROREDUCTASE XCC3605-RELATED"/>
    <property type="match status" value="1"/>
</dbReference>
<dbReference type="InterPro" id="IPR000415">
    <property type="entry name" value="Nitroreductase-like"/>
</dbReference>
<dbReference type="InterPro" id="IPR029479">
    <property type="entry name" value="Nitroreductase"/>
</dbReference>
<sequence length="126" mass="14199">MEFMEVVRRRRSIRAYEPREVEEEVLRDILEAARWAPSAKNLQMWKFVVVRDPDKRKALAKASFDQNFIAEAPLVIAAVALDPEYVMSCGVPAYAVDLAIAVEHMALAACDKGLGSCWIGAFEQDR</sequence>
<evidence type="ECO:0000259" key="3">
    <source>
        <dbReference type="Pfam" id="PF00881"/>
    </source>
</evidence>
<evidence type="ECO:0000313" key="4">
    <source>
        <dbReference type="EMBL" id="HDM89921.1"/>
    </source>
</evidence>
<organism evidence="4">
    <name type="scientific">candidate division WOR-3 bacterium</name>
    <dbReference type="NCBI Taxonomy" id="2052148"/>
    <lineage>
        <taxon>Bacteria</taxon>
        <taxon>Bacteria division WOR-3</taxon>
    </lineage>
</organism>